<evidence type="ECO:0000259" key="8">
    <source>
        <dbReference type="PROSITE" id="PS50104"/>
    </source>
</evidence>
<keyword evidence="6" id="KW-0520">NAD</keyword>
<evidence type="ECO:0000313" key="9">
    <source>
        <dbReference type="EMBL" id="KAK9200254.1"/>
    </source>
</evidence>
<dbReference type="PANTHER" id="PTHR11017">
    <property type="entry name" value="LEUCINE-RICH REPEAT-CONTAINING PROTEIN"/>
    <property type="match status" value="1"/>
</dbReference>
<dbReference type="Pfam" id="PF07725">
    <property type="entry name" value="LRR_3"/>
    <property type="match status" value="1"/>
</dbReference>
<dbReference type="SUPFAM" id="SSF52540">
    <property type="entry name" value="P-loop containing nucleoside triphosphate hydrolases"/>
    <property type="match status" value="1"/>
</dbReference>
<dbReference type="PROSITE" id="PS50104">
    <property type="entry name" value="TIR"/>
    <property type="match status" value="1"/>
</dbReference>
<reference evidence="9 10" key="1">
    <citation type="submission" date="2024-05" db="EMBL/GenBank/DDBJ databases">
        <title>Haplotype-resolved chromosome-level genome assembly of Huyou (Citrus changshanensis).</title>
        <authorList>
            <person name="Miao C."/>
            <person name="Chen W."/>
            <person name="Wu Y."/>
            <person name="Wang L."/>
            <person name="Zhao S."/>
            <person name="Grierson D."/>
            <person name="Xu C."/>
            <person name="Chen K."/>
        </authorList>
    </citation>
    <scope>NUCLEOTIDE SEQUENCE [LARGE SCALE GENOMIC DNA]</scope>
    <source>
        <strain evidence="9">01-14</strain>
        <tissue evidence="9">Leaf</tissue>
    </source>
</reference>
<dbReference type="PANTHER" id="PTHR11017:SF570">
    <property type="entry name" value="DISEASE RESISTANCE PROTEIN (TIR-NBS CLASS)-RELATED"/>
    <property type="match status" value="1"/>
</dbReference>
<evidence type="ECO:0000313" key="10">
    <source>
        <dbReference type="Proteomes" id="UP001428341"/>
    </source>
</evidence>
<dbReference type="GO" id="GO:0006952">
    <property type="term" value="P:defense response"/>
    <property type="evidence" value="ECO:0007669"/>
    <property type="project" value="InterPro"/>
</dbReference>
<dbReference type="InterPro" id="IPR027417">
    <property type="entry name" value="P-loop_NTPase"/>
</dbReference>
<proteinExistence type="predicted"/>
<dbReference type="Pfam" id="PF23286">
    <property type="entry name" value="LRR_13"/>
    <property type="match status" value="1"/>
</dbReference>
<dbReference type="SUPFAM" id="SSF160374">
    <property type="entry name" value="RplX-like"/>
    <property type="match status" value="1"/>
</dbReference>
<dbReference type="GO" id="GO:0007165">
    <property type="term" value="P:signal transduction"/>
    <property type="evidence" value="ECO:0007669"/>
    <property type="project" value="InterPro"/>
</dbReference>
<dbReference type="InterPro" id="IPR058192">
    <property type="entry name" value="WHD_ROQ1-like"/>
</dbReference>
<dbReference type="SMART" id="SM00255">
    <property type="entry name" value="TIR"/>
    <property type="match status" value="1"/>
</dbReference>
<dbReference type="Gene3D" id="3.40.50.300">
    <property type="entry name" value="P-loop containing nucleotide triphosphate hydrolases"/>
    <property type="match status" value="1"/>
</dbReference>
<dbReference type="InterPro" id="IPR032675">
    <property type="entry name" value="LRR_dom_sf"/>
</dbReference>
<gene>
    <name evidence="9" type="ORF">WN944_015451</name>
</gene>
<evidence type="ECO:0000256" key="6">
    <source>
        <dbReference type="ARBA" id="ARBA00023027"/>
    </source>
</evidence>
<feature type="domain" description="TIR" evidence="8">
    <location>
        <begin position="12"/>
        <end position="175"/>
    </location>
</feature>
<dbReference type="Gene3D" id="3.40.50.10140">
    <property type="entry name" value="Toll/interleukin-1 receptor homology (TIR) domain"/>
    <property type="match status" value="1"/>
</dbReference>
<dbReference type="EMBL" id="JBCGBO010000005">
    <property type="protein sequence ID" value="KAK9200254.1"/>
    <property type="molecule type" value="Genomic_DNA"/>
</dbReference>
<dbReference type="Gene3D" id="3.80.10.10">
    <property type="entry name" value="Ribonuclease Inhibitor"/>
    <property type="match status" value="2"/>
</dbReference>
<dbReference type="Gene3D" id="1.10.8.430">
    <property type="entry name" value="Helical domain of apoptotic protease-activating factors"/>
    <property type="match status" value="1"/>
</dbReference>
<dbReference type="InterPro" id="IPR044974">
    <property type="entry name" value="Disease_R_plants"/>
</dbReference>
<keyword evidence="5" id="KW-0611">Plant defense</keyword>
<organism evidence="9 10">
    <name type="scientific">Citrus x changshan-huyou</name>
    <dbReference type="NCBI Taxonomy" id="2935761"/>
    <lineage>
        <taxon>Eukaryota</taxon>
        <taxon>Viridiplantae</taxon>
        <taxon>Streptophyta</taxon>
        <taxon>Embryophyta</taxon>
        <taxon>Tracheophyta</taxon>
        <taxon>Spermatophyta</taxon>
        <taxon>Magnoliopsida</taxon>
        <taxon>eudicotyledons</taxon>
        <taxon>Gunneridae</taxon>
        <taxon>Pentapetalae</taxon>
        <taxon>rosids</taxon>
        <taxon>malvids</taxon>
        <taxon>Sapindales</taxon>
        <taxon>Rutaceae</taxon>
        <taxon>Aurantioideae</taxon>
        <taxon>Citrus</taxon>
    </lineage>
</organism>
<dbReference type="SUPFAM" id="SSF52200">
    <property type="entry name" value="Toll/Interleukin receptor TIR domain"/>
    <property type="match status" value="1"/>
</dbReference>
<dbReference type="InterPro" id="IPR058546">
    <property type="entry name" value="RPS4B/Roq1-like_LRR"/>
</dbReference>
<dbReference type="PRINTS" id="PR00364">
    <property type="entry name" value="DISEASERSIST"/>
</dbReference>
<dbReference type="InterPro" id="IPR011713">
    <property type="entry name" value="Leu-rich_rpt_3"/>
</dbReference>
<evidence type="ECO:0000256" key="3">
    <source>
        <dbReference type="ARBA" id="ARBA00022737"/>
    </source>
</evidence>
<keyword evidence="10" id="KW-1185">Reference proteome</keyword>
<dbReference type="InterPro" id="IPR000157">
    <property type="entry name" value="TIR_dom"/>
</dbReference>
<dbReference type="InterPro" id="IPR035897">
    <property type="entry name" value="Toll_tir_struct_dom_sf"/>
</dbReference>
<keyword evidence="4" id="KW-0378">Hydrolase</keyword>
<sequence>MASSSSSHPRNNKYDVFLSFKGEDTRDNFTSHLYSALSQKGIETFIDNDLKRGDEISQSLVDAIEASSISIIIFSESYASSSWCLDELLRILECKTNYGQIVIPVFYRVDPSHVRKQSGNFGDSFSKLEEQFPDRMQTWRIALTEAANLSGFDSHVVSKDLVGVESRIKEIEALLGTGSTDVYKLGIWGIGGIGQTTIAAAIFNKISRHFEGSYFAHNVRDADQTGRLPHLRQELLSALLGGENVKNIPNTGLNFQSKRLSRRKVLIVFDDVNHLRQIEFLIEHLDWFASGSRIIITTRDKQVLSSCWVNQIYQVKELGGVDALKLFSRFAFGRDHLEASYVEPTKEIVKYAQGVPLVLKVLGSLLFKRRKEEWESAIRKLENVPHIEIQAALKISFDGLDDHEQNIFLDIACFLKEERRDQVLSFLDACGFFAEIGLRVLIDKSLITISHSNTITMHDLLQDMGREIIRKESIHYPGQRSRLWYHKDIYEVLTKNMGTEKIEGICLDMSKVKEIYLNPNTFTKMRKLRFLKFYSSSINGENKCKISDFQGPGFAELKYLHWHGYPLKSLPSNIHLEKLVLLEMPHSNIQQLWKGVQHRGKLKQKIIGACNIFTKTPNPSFVPPLNKLVMLDLSGCKSLKSLPAEISNLESLKKLNLSGCSKLKRLPEFSSAGNIEEIWLDGTAIEELPPSIGCLSRLLNLYLSGCKRLKSLPSSICKLKSLKVLNLDGCSNIQKLPHELGNLEALNSLYAKGIATTEVPSSVVRLNNKLYELSSDRSRRGDKQMGLLLPITLSIDGLHMTDLTCLYLTDCGITELPESLGQLCSLVELDLEKNNFKSMPESIIQLSNLKYLNISYCERLQSLSKLPCNLEWLFAHQCTALESLPSSGLFSIIYESSTQHFDLSGNFKLDRKEVRGIFEDALQDIQLMAAARWKKVREEGYFLEKCGYVIFPGNEIPKCFKFQSVGSSSSITLEMPTPLPGCFSNKNRVLGFTFSAIVAFGEHRVDYCDGWFEFFCELQVKSQECQRHHVLERCDIALIRYVESDHLVLGYYLFGDEDLNGFREYNCVTEAVAVQFYFQHLASSHSLERCGVKVKKCGFHLLSAPDSAEEEQYAAPNH</sequence>
<dbReference type="InterPro" id="IPR002182">
    <property type="entry name" value="NB-ARC"/>
</dbReference>
<dbReference type="GO" id="GO:0043531">
    <property type="term" value="F:ADP binding"/>
    <property type="evidence" value="ECO:0007669"/>
    <property type="project" value="InterPro"/>
</dbReference>
<dbReference type="FunFam" id="3.40.50.10140:FF:000007">
    <property type="entry name" value="Disease resistance protein (TIR-NBS-LRR class)"/>
    <property type="match status" value="1"/>
</dbReference>
<protein>
    <recommendedName>
        <fullName evidence="1">ADP-ribosyl cyclase/cyclic ADP-ribose hydrolase</fullName>
        <ecNumber evidence="1">3.2.2.6</ecNumber>
    </recommendedName>
</protein>
<evidence type="ECO:0000256" key="1">
    <source>
        <dbReference type="ARBA" id="ARBA00011982"/>
    </source>
</evidence>
<keyword evidence="2" id="KW-0433">Leucine-rich repeat</keyword>
<dbReference type="InterPro" id="IPR003591">
    <property type="entry name" value="Leu-rich_rpt_typical-subtyp"/>
</dbReference>
<dbReference type="Proteomes" id="UP001428341">
    <property type="component" value="Unassembled WGS sequence"/>
</dbReference>
<comment type="caution">
    <text evidence="9">The sequence shown here is derived from an EMBL/GenBank/DDBJ whole genome shotgun (WGS) entry which is preliminary data.</text>
</comment>
<keyword evidence="3" id="KW-0677">Repeat</keyword>
<evidence type="ECO:0000256" key="7">
    <source>
        <dbReference type="ARBA" id="ARBA00047304"/>
    </source>
</evidence>
<dbReference type="SMART" id="SM00369">
    <property type="entry name" value="LRR_TYP"/>
    <property type="match status" value="4"/>
</dbReference>
<evidence type="ECO:0000256" key="2">
    <source>
        <dbReference type="ARBA" id="ARBA00022614"/>
    </source>
</evidence>
<evidence type="ECO:0000256" key="5">
    <source>
        <dbReference type="ARBA" id="ARBA00022821"/>
    </source>
</evidence>
<accession>A0AAP0QML0</accession>
<dbReference type="GO" id="GO:0061809">
    <property type="term" value="F:NAD+ nucleosidase activity, cyclic ADP-ribose generating"/>
    <property type="evidence" value="ECO:0007669"/>
    <property type="project" value="UniProtKB-EC"/>
</dbReference>
<dbReference type="Pfam" id="PF01582">
    <property type="entry name" value="TIR"/>
    <property type="match status" value="1"/>
</dbReference>
<dbReference type="Pfam" id="PF00931">
    <property type="entry name" value="NB-ARC"/>
    <property type="match status" value="1"/>
</dbReference>
<dbReference type="InterPro" id="IPR042197">
    <property type="entry name" value="Apaf_helical"/>
</dbReference>
<dbReference type="InterPro" id="IPR045344">
    <property type="entry name" value="C-JID"/>
</dbReference>
<name>A0AAP0QML0_9ROSI</name>
<dbReference type="Pfam" id="PF23282">
    <property type="entry name" value="WHD_ROQ1"/>
    <property type="match status" value="1"/>
</dbReference>
<comment type="catalytic activity">
    <reaction evidence="7">
        <text>NAD(+) + H2O = ADP-D-ribose + nicotinamide + H(+)</text>
        <dbReference type="Rhea" id="RHEA:16301"/>
        <dbReference type="ChEBI" id="CHEBI:15377"/>
        <dbReference type="ChEBI" id="CHEBI:15378"/>
        <dbReference type="ChEBI" id="CHEBI:17154"/>
        <dbReference type="ChEBI" id="CHEBI:57540"/>
        <dbReference type="ChEBI" id="CHEBI:57967"/>
        <dbReference type="EC" id="3.2.2.6"/>
    </reaction>
    <physiologicalReaction direction="left-to-right" evidence="7">
        <dbReference type="Rhea" id="RHEA:16302"/>
    </physiologicalReaction>
</comment>
<dbReference type="EC" id="3.2.2.6" evidence="1"/>
<dbReference type="Pfam" id="PF20160">
    <property type="entry name" value="C-JID"/>
    <property type="match status" value="1"/>
</dbReference>
<dbReference type="SUPFAM" id="SSF52058">
    <property type="entry name" value="L domain-like"/>
    <property type="match status" value="1"/>
</dbReference>
<dbReference type="AlphaFoldDB" id="A0AAP0QML0"/>
<evidence type="ECO:0000256" key="4">
    <source>
        <dbReference type="ARBA" id="ARBA00022801"/>
    </source>
</evidence>